<dbReference type="SUPFAM" id="SSF54403">
    <property type="entry name" value="Cystatin/monellin"/>
    <property type="match status" value="1"/>
</dbReference>
<organism evidence="5 6">
    <name type="scientific">Castilleja foliolosa</name>
    <dbReference type="NCBI Taxonomy" id="1961234"/>
    <lineage>
        <taxon>Eukaryota</taxon>
        <taxon>Viridiplantae</taxon>
        <taxon>Streptophyta</taxon>
        <taxon>Embryophyta</taxon>
        <taxon>Tracheophyta</taxon>
        <taxon>Spermatophyta</taxon>
        <taxon>Magnoliopsida</taxon>
        <taxon>eudicotyledons</taxon>
        <taxon>Gunneridae</taxon>
        <taxon>Pentapetalae</taxon>
        <taxon>asterids</taxon>
        <taxon>lamiids</taxon>
        <taxon>Lamiales</taxon>
        <taxon>Orobanchaceae</taxon>
        <taxon>Pedicularideae</taxon>
        <taxon>Castillejinae</taxon>
        <taxon>Castilleja</taxon>
    </lineage>
</organism>
<evidence type="ECO:0000259" key="4">
    <source>
        <dbReference type="SMART" id="SM00043"/>
    </source>
</evidence>
<evidence type="ECO:0000313" key="5">
    <source>
        <dbReference type="EMBL" id="KAL3627347.1"/>
    </source>
</evidence>
<reference evidence="6" key="1">
    <citation type="journal article" date="2024" name="IScience">
        <title>Strigolactones Initiate the Formation of Haustorium-like Structures in Castilleja.</title>
        <authorList>
            <person name="Buerger M."/>
            <person name="Peterson D."/>
            <person name="Chory J."/>
        </authorList>
    </citation>
    <scope>NUCLEOTIDE SEQUENCE [LARGE SCALE GENOMIC DNA]</scope>
</reference>
<sequence>MTLKPHYSSLFIMLSIMMVFFLVANEASHPPFPSPTPGDWQVIDNVNDTSVVNIGKFAVTEHNRETRKSLRFLNVVKGEMQVVSGTQYRLVINATDGGTTREYSAKVLSQPWNKNNSTQLLSFVLIGSSF</sequence>
<dbReference type="Proteomes" id="UP001632038">
    <property type="component" value="Unassembled WGS sequence"/>
</dbReference>
<dbReference type="AlphaFoldDB" id="A0ABD3CF88"/>
<dbReference type="Pfam" id="PF16845">
    <property type="entry name" value="SQAPI"/>
    <property type="match status" value="1"/>
</dbReference>
<keyword evidence="2" id="KW-0789">Thiol protease inhibitor</keyword>
<evidence type="ECO:0000256" key="1">
    <source>
        <dbReference type="ARBA" id="ARBA00022690"/>
    </source>
</evidence>
<evidence type="ECO:0000313" key="6">
    <source>
        <dbReference type="Proteomes" id="UP001632038"/>
    </source>
</evidence>
<proteinExistence type="predicted"/>
<evidence type="ECO:0000256" key="3">
    <source>
        <dbReference type="SAM" id="Phobius"/>
    </source>
</evidence>
<dbReference type="InterPro" id="IPR046350">
    <property type="entry name" value="Cystatin_sf"/>
</dbReference>
<protein>
    <recommendedName>
        <fullName evidence="4">Cystatin domain-containing protein</fullName>
    </recommendedName>
</protein>
<accession>A0ABD3CF88</accession>
<feature type="domain" description="Cystatin" evidence="4">
    <location>
        <begin position="35"/>
        <end position="126"/>
    </location>
</feature>
<keyword evidence="6" id="KW-1185">Reference proteome</keyword>
<keyword evidence="3" id="KW-0472">Membrane</keyword>
<dbReference type="PANTHER" id="PTHR47364:SF2">
    <property type="entry name" value="CYSTEINE PROTEINASE INHIBITOR 5"/>
    <property type="match status" value="1"/>
</dbReference>
<dbReference type="GO" id="GO:0004869">
    <property type="term" value="F:cysteine-type endopeptidase inhibitor activity"/>
    <property type="evidence" value="ECO:0007669"/>
    <property type="project" value="UniProtKB-KW"/>
</dbReference>
<name>A0ABD3CF88_9LAMI</name>
<evidence type="ECO:0000256" key="2">
    <source>
        <dbReference type="ARBA" id="ARBA00022704"/>
    </source>
</evidence>
<gene>
    <name evidence="5" type="ORF">CASFOL_028710</name>
</gene>
<dbReference type="SMART" id="SM00043">
    <property type="entry name" value="CY"/>
    <property type="match status" value="1"/>
</dbReference>
<keyword evidence="1" id="KW-0646">Protease inhibitor</keyword>
<dbReference type="CDD" id="cd00042">
    <property type="entry name" value="CY"/>
    <property type="match status" value="1"/>
</dbReference>
<dbReference type="PANTHER" id="PTHR47364">
    <property type="entry name" value="CYSTEINE PROTEINASE INHIBITOR 5"/>
    <property type="match status" value="1"/>
</dbReference>
<dbReference type="InterPro" id="IPR000010">
    <property type="entry name" value="Cystatin_dom"/>
</dbReference>
<dbReference type="EMBL" id="JAVIJP010000039">
    <property type="protein sequence ID" value="KAL3627347.1"/>
    <property type="molecule type" value="Genomic_DNA"/>
</dbReference>
<dbReference type="Gene3D" id="3.10.450.10">
    <property type="match status" value="1"/>
</dbReference>
<keyword evidence="3" id="KW-0812">Transmembrane</keyword>
<comment type="caution">
    <text evidence="5">The sequence shown here is derived from an EMBL/GenBank/DDBJ whole genome shotgun (WGS) entry which is preliminary data.</text>
</comment>
<keyword evidence="3" id="KW-1133">Transmembrane helix</keyword>
<feature type="transmembrane region" description="Helical" evidence="3">
    <location>
        <begin position="6"/>
        <end position="24"/>
    </location>
</feature>